<keyword evidence="4 6" id="KW-0472">Membrane</keyword>
<keyword evidence="9" id="KW-1185">Reference proteome</keyword>
<feature type="compositionally biased region" description="Basic and acidic residues" evidence="5">
    <location>
        <begin position="1294"/>
        <end position="1314"/>
    </location>
</feature>
<sequence length="1377" mass="159170">MLGKSQDPVSGPAQSEDVHDQGLSRTERIKAQGVTLMDSIKKGLFVVGTAMIVFSAFRNSVTWHLQNVWGASGYFWQISWDSIYHLFGDNDIWLGTVGTTIFTFVVFWAGNILLLVLDTTGWPGFLLKYKIQEDKNVPVDRKKLIKAVNQVLFNQIVVGIPFCYVFTRFMIERGCQFHGDLPSFTWVLLELIIFSLVEEVGFYYSHRLFHHPKLYRFIHKRHHEWTAPIGIIALYAHPLEHCISNLAPIALGPVIMGSHVATGWMWFALALWSTTVSHSGYHFPGLPSPEAHDFHHFKFTQNFGVLGVLDRLHGTDNQFREHITYKRHILFLSSVPMSQQFPNPTDAKGNFFGMITMMFEASAFEHEVIFGNSRRGPKMSDWRQKRRQEVASQEQRRHYLVTCIFVPTKTTAAVTQSFVSAKFELLANLSKRECTFFHWNIKISYSISEMTIRNQQKGGRRSQPATVVTRMSRRDCTTIKLRRKTPSSEIRPDIMKRDRTSTYLTTRSQTKTRRSTHRQAEVSKLVKTTKQKLDSSTVKLVNKSKSENIHKNLATKFTGKKIDIDQENETDDPKQAQYLSNEEETKPKCVQETNVSKEDITLETDKEQIVTRLGEGDTNQGNVDGPYLINSIPQTPRPTRGSKHDYAQLAGIKRRSPPSPELPRFARKARRHSDRARKRTRQVDAEDNLQNASCIHPTDVSEEHDRAEDMQSPKESQATCEKLVTRSKKRHRDNGEKSTTEQRLKIVKNPFLERDSQQKTRKRLLRNCSTSAEATETVFFVSPKENETDVVESPKVHETRARVVESPKAKDTIVVEESSETECETSCELDYYVDEAETSPEFVKYFHETRRPPKPEPDVYNWPKEWLPKPDTPLVPADTSALEIDPQVIKPPRHVFENTFYLQSPPKMRSEMERWKFNFDYSPEVETARLKKIKETESQLLSETVTGRRRTKMEKLAIKQEAKRIVDTEEYLEKLARYKDRKERDMEIMRGVYKERDLGEPLDTDNIAKMAMDIKRRVYLKSMKISYPDHILVEENETDNGNVDLDFTVPKVDTITNEAKTGTNQILQESETSLERNLGAVFHEAETRPALGVNYIYESYKMERNRKLDHSYSDNHELHAEGVGGEMAESKPRGAVSEPTKRMTLWFGHDKHRKTEQYKKQKYSEVMADCSSNSYGSNYDAKETQKCKPSASYYENEAMVMPSKYSEREEPDDEEERNYEAEGEEFEEEAISQSRLTLWYGHSNSNADDEDEAIKLMCGGSQMMKFDDDCDKEEMTEGFYNTKSHSTLWYGHDEVTKSGEDDSIGRGTKRKFEELETEDDEEMVDDEDEGDEELTFTRTVPFLHLTTEDLPLRVQTQTYKFKRMSRDAKSPDVQIDR</sequence>
<feature type="compositionally biased region" description="Basic and acidic residues" evidence="5">
    <location>
        <begin position="490"/>
        <end position="500"/>
    </location>
</feature>
<feature type="compositionally biased region" description="Basic and acidic residues" evidence="5">
    <location>
        <begin position="699"/>
        <end position="712"/>
    </location>
</feature>
<dbReference type="InterPro" id="IPR050307">
    <property type="entry name" value="Sterol_Desaturase_Related"/>
</dbReference>
<evidence type="ECO:0000256" key="2">
    <source>
        <dbReference type="ARBA" id="ARBA00022692"/>
    </source>
</evidence>
<feature type="transmembrane region" description="Helical" evidence="6">
    <location>
        <begin position="151"/>
        <end position="171"/>
    </location>
</feature>
<feature type="compositionally biased region" description="Acidic residues" evidence="5">
    <location>
        <begin position="1315"/>
        <end position="1334"/>
    </location>
</feature>
<comment type="subcellular location">
    <subcellularLocation>
        <location evidence="1">Membrane</location>
    </subcellularLocation>
</comment>
<feature type="region of interest" description="Disordered" evidence="5">
    <location>
        <begin position="1294"/>
        <end position="1334"/>
    </location>
</feature>
<keyword evidence="3 6" id="KW-1133">Transmembrane helix</keyword>
<feature type="region of interest" description="Disordered" evidence="5">
    <location>
        <begin position="481"/>
        <end position="522"/>
    </location>
</feature>
<dbReference type="GO" id="GO:0005506">
    <property type="term" value="F:iron ion binding"/>
    <property type="evidence" value="ECO:0007669"/>
    <property type="project" value="InterPro"/>
</dbReference>
<dbReference type="GO" id="GO:0008610">
    <property type="term" value="P:lipid biosynthetic process"/>
    <property type="evidence" value="ECO:0007669"/>
    <property type="project" value="InterPro"/>
</dbReference>
<protein>
    <submittedName>
        <fullName evidence="8">Fatty acid hydroxylase domain-containing protein 2</fullName>
    </submittedName>
</protein>
<dbReference type="OrthoDB" id="408954at2759"/>
<dbReference type="Proteomes" id="UP000242188">
    <property type="component" value="Unassembled WGS sequence"/>
</dbReference>
<gene>
    <name evidence="8" type="ORF">KP79_PYT12676</name>
</gene>
<dbReference type="GO" id="GO:0016491">
    <property type="term" value="F:oxidoreductase activity"/>
    <property type="evidence" value="ECO:0007669"/>
    <property type="project" value="InterPro"/>
</dbReference>
<feature type="compositionally biased region" description="Basic residues" evidence="5">
    <location>
        <begin position="665"/>
        <end position="680"/>
    </location>
</feature>
<feature type="region of interest" description="Disordered" evidence="5">
    <location>
        <begin position="651"/>
        <end position="741"/>
    </location>
</feature>
<feature type="transmembrane region" description="Helical" evidence="6">
    <location>
        <begin position="92"/>
        <end position="117"/>
    </location>
</feature>
<reference evidence="8 9" key="1">
    <citation type="journal article" date="2017" name="Nat. Ecol. Evol.">
        <title>Scallop genome provides insights into evolution of bilaterian karyotype and development.</title>
        <authorList>
            <person name="Wang S."/>
            <person name="Zhang J."/>
            <person name="Jiao W."/>
            <person name="Li J."/>
            <person name="Xun X."/>
            <person name="Sun Y."/>
            <person name="Guo X."/>
            <person name="Huan P."/>
            <person name="Dong B."/>
            <person name="Zhang L."/>
            <person name="Hu X."/>
            <person name="Sun X."/>
            <person name="Wang J."/>
            <person name="Zhao C."/>
            <person name="Wang Y."/>
            <person name="Wang D."/>
            <person name="Huang X."/>
            <person name="Wang R."/>
            <person name="Lv J."/>
            <person name="Li Y."/>
            <person name="Zhang Z."/>
            <person name="Liu B."/>
            <person name="Lu W."/>
            <person name="Hui Y."/>
            <person name="Liang J."/>
            <person name="Zhou Z."/>
            <person name="Hou R."/>
            <person name="Li X."/>
            <person name="Liu Y."/>
            <person name="Li H."/>
            <person name="Ning X."/>
            <person name="Lin Y."/>
            <person name="Zhao L."/>
            <person name="Xing Q."/>
            <person name="Dou J."/>
            <person name="Li Y."/>
            <person name="Mao J."/>
            <person name="Guo H."/>
            <person name="Dou H."/>
            <person name="Li T."/>
            <person name="Mu C."/>
            <person name="Jiang W."/>
            <person name="Fu Q."/>
            <person name="Fu X."/>
            <person name="Miao Y."/>
            <person name="Liu J."/>
            <person name="Yu Q."/>
            <person name="Li R."/>
            <person name="Liao H."/>
            <person name="Li X."/>
            <person name="Kong Y."/>
            <person name="Jiang Z."/>
            <person name="Chourrout D."/>
            <person name="Li R."/>
            <person name="Bao Z."/>
        </authorList>
    </citation>
    <scope>NUCLEOTIDE SEQUENCE [LARGE SCALE GENOMIC DNA]</scope>
    <source>
        <strain evidence="8 9">PY_sf001</strain>
    </source>
</reference>
<feature type="domain" description="Fatty acid hydroxylase" evidence="7">
    <location>
        <begin position="192"/>
        <end position="315"/>
    </location>
</feature>
<dbReference type="InterPro" id="IPR006694">
    <property type="entry name" value="Fatty_acid_hydroxylase"/>
</dbReference>
<feature type="transmembrane region" description="Helical" evidence="6">
    <location>
        <begin position="43"/>
        <end position="61"/>
    </location>
</feature>
<evidence type="ECO:0000256" key="5">
    <source>
        <dbReference type="SAM" id="MobiDB-lite"/>
    </source>
</evidence>
<evidence type="ECO:0000256" key="6">
    <source>
        <dbReference type="SAM" id="Phobius"/>
    </source>
</evidence>
<evidence type="ECO:0000256" key="1">
    <source>
        <dbReference type="ARBA" id="ARBA00004370"/>
    </source>
</evidence>
<dbReference type="Pfam" id="PF04116">
    <property type="entry name" value="FA_hydroxylase"/>
    <property type="match status" value="1"/>
</dbReference>
<evidence type="ECO:0000313" key="8">
    <source>
        <dbReference type="EMBL" id="OWF37300.1"/>
    </source>
</evidence>
<dbReference type="STRING" id="6573.A0A210PLC8"/>
<feature type="compositionally biased region" description="Acidic residues" evidence="5">
    <location>
        <begin position="1209"/>
        <end position="1230"/>
    </location>
</feature>
<organism evidence="8 9">
    <name type="scientific">Mizuhopecten yessoensis</name>
    <name type="common">Japanese scallop</name>
    <name type="synonym">Patinopecten yessoensis</name>
    <dbReference type="NCBI Taxonomy" id="6573"/>
    <lineage>
        <taxon>Eukaryota</taxon>
        <taxon>Metazoa</taxon>
        <taxon>Spiralia</taxon>
        <taxon>Lophotrochozoa</taxon>
        <taxon>Mollusca</taxon>
        <taxon>Bivalvia</taxon>
        <taxon>Autobranchia</taxon>
        <taxon>Pteriomorphia</taxon>
        <taxon>Pectinida</taxon>
        <taxon>Pectinoidea</taxon>
        <taxon>Pectinidae</taxon>
        <taxon>Mizuhopecten</taxon>
    </lineage>
</organism>
<dbReference type="GO" id="GO:0016020">
    <property type="term" value="C:membrane"/>
    <property type="evidence" value="ECO:0007669"/>
    <property type="project" value="UniProtKB-SubCell"/>
</dbReference>
<feature type="region of interest" description="Disordered" evidence="5">
    <location>
        <begin position="1"/>
        <end position="22"/>
    </location>
</feature>
<proteinExistence type="predicted"/>
<accession>A0A210PLC8</accession>
<evidence type="ECO:0000256" key="4">
    <source>
        <dbReference type="ARBA" id="ARBA00023136"/>
    </source>
</evidence>
<evidence type="ECO:0000313" key="9">
    <source>
        <dbReference type="Proteomes" id="UP000242188"/>
    </source>
</evidence>
<feature type="region of interest" description="Disordered" evidence="5">
    <location>
        <begin position="1203"/>
        <end position="1231"/>
    </location>
</feature>
<name>A0A210PLC8_MIZYE</name>
<keyword evidence="2 6" id="KW-0812">Transmembrane</keyword>
<dbReference type="EMBL" id="NEDP02005592">
    <property type="protein sequence ID" value="OWF37300.1"/>
    <property type="molecule type" value="Genomic_DNA"/>
</dbReference>
<evidence type="ECO:0000259" key="7">
    <source>
        <dbReference type="Pfam" id="PF04116"/>
    </source>
</evidence>
<comment type="caution">
    <text evidence="8">The sequence shown here is derived from an EMBL/GenBank/DDBJ whole genome shotgun (WGS) entry which is preliminary data.</text>
</comment>
<dbReference type="PANTHER" id="PTHR11863">
    <property type="entry name" value="STEROL DESATURASE"/>
    <property type="match status" value="1"/>
</dbReference>
<evidence type="ECO:0000256" key="3">
    <source>
        <dbReference type="ARBA" id="ARBA00022989"/>
    </source>
</evidence>